<evidence type="ECO:0000313" key="3">
    <source>
        <dbReference type="Proteomes" id="UP000065807"/>
    </source>
</evidence>
<dbReference type="AlphaFoldDB" id="A0A0K2SJL7"/>
<dbReference type="Proteomes" id="UP000065807">
    <property type="component" value="Chromosome"/>
</dbReference>
<name>A0A0K2SJL7_LIMPI</name>
<evidence type="ECO:0000313" key="2">
    <source>
        <dbReference type="EMBL" id="BAS27306.1"/>
    </source>
</evidence>
<organism evidence="2 3">
    <name type="scientific">Limnochorda pilosa</name>
    <dbReference type="NCBI Taxonomy" id="1555112"/>
    <lineage>
        <taxon>Bacteria</taxon>
        <taxon>Bacillati</taxon>
        <taxon>Bacillota</taxon>
        <taxon>Limnochordia</taxon>
        <taxon>Limnochordales</taxon>
        <taxon>Limnochordaceae</taxon>
        <taxon>Limnochorda</taxon>
    </lineage>
</organism>
<feature type="region of interest" description="Disordered" evidence="1">
    <location>
        <begin position="1"/>
        <end position="26"/>
    </location>
</feature>
<dbReference type="KEGG" id="lpil:LIP_1457"/>
<evidence type="ECO:0000256" key="1">
    <source>
        <dbReference type="SAM" id="MobiDB-lite"/>
    </source>
</evidence>
<dbReference type="STRING" id="1555112.LIP_1457"/>
<gene>
    <name evidence="2" type="ORF">LIP_1457</name>
</gene>
<reference evidence="3" key="1">
    <citation type="submission" date="2015-07" db="EMBL/GenBank/DDBJ databases">
        <title>Complete genome sequence and phylogenetic analysis of Limnochorda pilosa.</title>
        <authorList>
            <person name="Watanabe M."/>
            <person name="Kojima H."/>
            <person name="Fukui M."/>
        </authorList>
    </citation>
    <scope>NUCLEOTIDE SEQUENCE [LARGE SCALE GENOMIC DNA]</scope>
    <source>
        <strain evidence="3">HC45</strain>
    </source>
</reference>
<accession>A0A0K2SJL7</accession>
<dbReference type="AntiFam" id="ANF00006">
    <property type="entry name" value="Translation of CRISPR region"/>
</dbReference>
<dbReference type="EMBL" id="AP014924">
    <property type="protein sequence ID" value="BAS27306.1"/>
    <property type="molecule type" value="Genomic_DNA"/>
</dbReference>
<proteinExistence type="predicted"/>
<sequence length="331" mass="35470">MGITSSPVASSGASPVHPHARGDHAASRMEPLCAVGSPPRAWGSHRLHQGGLREHRFTPTRVGITTKADEKFSLPSVHPHARGDHTVGHGGGSRVRGSPPRAWGSRDQVGRDHHSLRFTPTRVGITPPPPLFLAPPPVHPHARGDHRRRLQRLAFGVGSPPRAWGSLSPILLSSFSVRFTPTRVGITLCCATRQFRPAVHPHARGDHKWRLAPWIIAHGSPPRAWGSRAGAAPPLPGLRFTPTRVGITRVTSSSGVTGAVHPHARGDHDSPVAQATVRLGSPPRAWGSHRSEMPDADIPRFTPTRVGITIMPQALAMAVAVHPHARGDHSL</sequence>
<protein>
    <submittedName>
        <fullName evidence="2">Uncharacterized protein</fullName>
    </submittedName>
</protein>
<feature type="region of interest" description="Disordered" evidence="1">
    <location>
        <begin position="74"/>
        <end position="109"/>
    </location>
</feature>
<dbReference type="PATRIC" id="fig|1555112.3.peg.1493"/>
<dbReference type="AntiFam" id="ANF00057">
    <property type="entry name" value="Translation of E. coli type CRISPR repeat"/>
</dbReference>
<feature type="compositionally biased region" description="Low complexity" evidence="1">
    <location>
        <begin position="1"/>
        <end position="16"/>
    </location>
</feature>
<reference evidence="3" key="2">
    <citation type="journal article" date="2016" name="Int. J. Syst. Evol. Microbiol.">
        <title>Complete genome sequence and cell structure of Limnochorda pilosa, a Gram-negative spore-former within the phylum Firmicutes.</title>
        <authorList>
            <person name="Watanabe M."/>
            <person name="Kojima H."/>
            <person name="Fukui M."/>
        </authorList>
    </citation>
    <scope>NUCLEOTIDE SEQUENCE [LARGE SCALE GENOMIC DNA]</scope>
    <source>
        <strain evidence="3">HC45</strain>
    </source>
</reference>
<keyword evidence="3" id="KW-1185">Reference proteome</keyword>